<dbReference type="EMBL" id="JACVKN010000161">
    <property type="protein sequence ID" value="MBK2065492.1"/>
    <property type="molecule type" value="Genomic_DNA"/>
</dbReference>
<evidence type="ECO:0000313" key="6">
    <source>
        <dbReference type="EMBL" id="MBK2065492.1"/>
    </source>
</evidence>
<evidence type="ECO:0000256" key="3">
    <source>
        <dbReference type="ARBA" id="ARBA00022840"/>
    </source>
</evidence>
<dbReference type="SUPFAM" id="SSF56059">
    <property type="entry name" value="Glutathione synthetase ATP-binding domain-like"/>
    <property type="match status" value="1"/>
</dbReference>
<keyword evidence="2 4" id="KW-0547">Nucleotide-binding</keyword>
<dbReference type="GO" id="GO:0005524">
    <property type="term" value="F:ATP binding"/>
    <property type="evidence" value="ECO:0007669"/>
    <property type="project" value="UniProtKB-UniRule"/>
</dbReference>
<dbReference type="InterPro" id="IPR052032">
    <property type="entry name" value="ATP-dep_AA_Ligase"/>
</dbReference>
<evidence type="ECO:0000313" key="7">
    <source>
        <dbReference type="Proteomes" id="UP000701999"/>
    </source>
</evidence>
<dbReference type="PANTHER" id="PTHR43585">
    <property type="entry name" value="FUMIPYRROLE BIOSYNTHESIS PROTEIN C"/>
    <property type="match status" value="1"/>
</dbReference>
<dbReference type="InterPro" id="IPR013815">
    <property type="entry name" value="ATP_grasp_subdomain_1"/>
</dbReference>
<evidence type="ECO:0000256" key="2">
    <source>
        <dbReference type="ARBA" id="ARBA00022741"/>
    </source>
</evidence>
<evidence type="ECO:0000256" key="1">
    <source>
        <dbReference type="ARBA" id="ARBA00022598"/>
    </source>
</evidence>
<gene>
    <name evidence="6" type="ORF">IB647_07665</name>
</gene>
<keyword evidence="7" id="KW-1185">Reference proteome</keyword>
<keyword evidence="1" id="KW-0436">Ligase</keyword>
<dbReference type="GO" id="GO:0016874">
    <property type="term" value="F:ligase activity"/>
    <property type="evidence" value="ECO:0007669"/>
    <property type="project" value="UniProtKB-KW"/>
</dbReference>
<dbReference type="GeneID" id="93254782"/>
<dbReference type="Gene3D" id="3.30.470.20">
    <property type="entry name" value="ATP-grasp fold, B domain"/>
    <property type="match status" value="1"/>
</dbReference>
<organism evidence="6 7">
    <name type="scientific">Francisella noatunensis</name>
    <dbReference type="NCBI Taxonomy" id="657445"/>
    <lineage>
        <taxon>Bacteria</taxon>
        <taxon>Pseudomonadati</taxon>
        <taxon>Pseudomonadota</taxon>
        <taxon>Gammaproteobacteria</taxon>
        <taxon>Thiotrichales</taxon>
        <taxon>Francisellaceae</taxon>
        <taxon>Francisella</taxon>
    </lineage>
</organism>
<evidence type="ECO:0000256" key="4">
    <source>
        <dbReference type="PROSITE-ProRule" id="PRU00409"/>
    </source>
</evidence>
<evidence type="ECO:0000259" key="5">
    <source>
        <dbReference type="PROSITE" id="PS50975"/>
    </source>
</evidence>
<sequence length="414" mass="48496">MKQTRQIETILAIISPTRIHLYNFNKLQLPKVNSRKRLIIISDRIGFMEHLPPHIQEITKVVNLVNYNEQVKFFSLDEIKLIIEELLEEGNSIRIVSDEEMFLDDVAKLNKKYNLVGFKPDHIDIFRDKYFMKIELENKCMSNEILKIPFFYKLNKQQNLPNISFPIICKPLNLAGSIGVRKCDSILELKSYLDNTNDSIICEEYIEGNLIHCDALVQSNKILYLNSAKYFEPMDKATKKSKFIGSEIICNKETKQQLLKIIKLIVNSYDIPDGMIHVELLEKNNKFYFVEIGVRPAGAWISRMYDKAFGINIFNHHIEVNYMIPSYFENAIINKYVMGLHFLVQKSGTITSIISPEIEYNNFNYYVVNSKLNNYQYKTNSMLDWVCEYIIFDNSKEKYLETFNLAKSTNVIFK</sequence>
<proteinExistence type="predicted"/>
<dbReference type="Proteomes" id="UP000701999">
    <property type="component" value="Unassembled WGS sequence"/>
</dbReference>
<comment type="caution">
    <text evidence="6">The sequence shown here is derived from an EMBL/GenBank/DDBJ whole genome shotgun (WGS) entry which is preliminary data.</text>
</comment>
<dbReference type="AlphaFoldDB" id="A0A9Q2KRT8"/>
<dbReference type="GO" id="GO:0046872">
    <property type="term" value="F:metal ion binding"/>
    <property type="evidence" value="ECO:0007669"/>
    <property type="project" value="InterPro"/>
</dbReference>
<name>A0A9Q2KRT8_9GAMM</name>
<dbReference type="PROSITE" id="PS50975">
    <property type="entry name" value="ATP_GRASP"/>
    <property type="match status" value="1"/>
</dbReference>
<dbReference type="PANTHER" id="PTHR43585:SF2">
    <property type="entry name" value="ATP-GRASP ENZYME FSQD"/>
    <property type="match status" value="1"/>
</dbReference>
<feature type="domain" description="ATP-grasp" evidence="5">
    <location>
        <begin position="138"/>
        <end position="322"/>
    </location>
</feature>
<dbReference type="Gene3D" id="3.30.1490.20">
    <property type="entry name" value="ATP-grasp fold, A domain"/>
    <property type="match status" value="1"/>
</dbReference>
<dbReference type="RefSeq" id="WP_159184157.1">
    <property type="nucleotide sequence ID" value="NZ_JACVJL010000166.1"/>
</dbReference>
<dbReference type="Pfam" id="PF13535">
    <property type="entry name" value="ATP-grasp_4"/>
    <property type="match status" value="1"/>
</dbReference>
<reference evidence="6 7" key="1">
    <citation type="submission" date="2020-09" db="EMBL/GenBank/DDBJ databases">
        <title>Development of specific Francisella tularensis PCR assay based on in-depth characterization of family Francisellaceae.</title>
        <authorList>
            <person name="Ohrman C."/>
            <person name="Sahl J."/>
            <person name="Sjodin A."/>
            <person name="Uneklint I."/>
            <person name="Ballard R."/>
            <person name="Karlsson L."/>
            <person name="Mcdonough R."/>
            <person name="Sundell D."/>
            <person name="Soria K."/>
            <person name="Brindeflk B."/>
            <person name="Vallesi A."/>
            <person name="Ramirez-Paredes J.G."/>
            <person name="Colquhoun D."/>
            <person name="Myrtennas K."/>
            <person name="Birdsell D."/>
            <person name="Johansson A."/>
            <person name="Wagner D."/>
            <person name="Forsman M."/>
        </authorList>
    </citation>
    <scope>NUCLEOTIDE SEQUENCE [LARGE SCALE GENOMIC DNA]</scope>
    <source>
        <strain evidence="6 7">FSC1140</strain>
    </source>
</reference>
<dbReference type="InterPro" id="IPR011761">
    <property type="entry name" value="ATP-grasp"/>
</dbReference>
<accession>A0A9Q2KRT8</accession>
<protein>
    <submittedName>
        <fullName evidence="6">ATP-grasp domain-containing protein</fullName>
    </submittedName>
</protein>
<keyword evidence="3 4" id="KW-0067">ATP-binding</keyword>